<accession>A0AAV4V8G1</accession>
<proteinExistence type="predicted"/>
<comment type="caution">
    <text evidence="1">The sequence shown here is derived from an EMBL/GenBank/DDBJ whole genome shotgun (WGS) entry which is preliminary data.</text>
</comment>
<reference evidence="1 2" key="1">
    <citation type="submission" date="2021-06" db="EMBL/GenBank/DDBJ databases">
        <title>Caerostris extrusa draft genome.</title>
        <authorList>
            <person name="Kono N."/>
            <person name="Arakawa K."/>
        </authorList>
    </citation>
    <scope>NUCLEOTIDE SEQUENCE [LARGE SCALE GENOMIC DNA]</scope>
</reference>
<dbReference type="Proteomes" id="UP001054945">
    <property type="component" value="Unassembled WGS sequence"/>
</dbReference>
<dbReference type="AlphaFoldDB" id="A0AAV4V8G1"/>
<sequence>MRFYNFLGNTSDFPFFASSRNGYSFLVCLQQLLGGYAKIFAHEKLYCLWVTFHPLIVLAESRSSRGHFW</sequence>
<keyword evidence="2" id="KW-1185">Reference proteome</keyword>
<evidence type="ECO:0000313" key="1">
    <source>
        <dbReference type="EMBL" id="GIY66323.1"/>
    </source>
</evidence>
<name>A0AAV4V8G1_CAEEX</name>
<dbReference type="EMBL" id="BPLR01014109">
    <property type="protein sequence ID" value="GIY66323.1"/>
    <property type="molecule type" value="Genomic_DNA"/>
</dbReference>
<protein>
    <submittedName>
        <fullName evidence="1">Uncharacterized protein</fullName>
    </submittedName>
</protein>
<gene>
    <name evidence="1" type="ORF">CEXT_682941</name>
</gene>
<evidence type="ECO:0000313" key="2">
    <source>
        <dbReference type="Proteomes" id="UP001054945"/>
    </source>
</evidence>
<organism evidence="1 2">
    <name type="scientific">Caerostris extrusa</name>
    <name type="common">Bark spider</name>
    <name type="synonym">Caerostris bankana</name>
    <dbReference type="NCBI Taxonomy" id="172846"/>
    <lineage>
        <taxon>Eukaryota</taxon>
        <taxon>Metazoa</taxon>
        <taxon>Ecdysozoa</taxon>
        <taxon>Arthropoda</taxon>
        <taxon>Chelicerata</taxon>
        <taxon>Arachnida</taxon>
        <taxon>Araneae</taxon>
        <taxon>Araneomorphae</taxon>
        <taxon>Entelegynae</taxon>
        <taxon>Araneoidea</taxon>
        <taxon>Araneidae</taxon>
        <taxon>Caerostris</taxon>
    </lineage>
</organism>